<dbReference type="Proteomes" id="UP000041254">
    <property type="component" value="Unassembled WGS sequence"/>
</dbReference>
<keyword evidence="2" id="KW-1185">Reference proteome</keyword>
<sequence length="212" mass="23668">MPSGSRQLHWDVIQEDGPKAIDCTFWYRQPAWLVNASTFEAVKLNVQQLGDTAGAPQLPGAWLNDITAHIVTQGLKAQELVAVFGADVLTQIVPYTLVEGTSYTWDSAWMSGAQPVCAAARYKLCVTANGQCDVVVRIDVLKPSMLPRIIRRTILFWRQRWGHRHEDVHHVDEVHPASPVPPAHLALITARHQQEYLRVSGLDNLTENPLPV</sequence>
<accession>A0A0G4GC41</accession>
<proteinExistence type="predicted"/>
<gene>
    <name evidence="1" type="ORF">Vbra_22119</name>
</gene>
<dbReference type="EMBL" id="CDMY01000624">
    <property type="protein sequence ID" value="CEM26705.1"/>
    <property type="molecule type" value="Genomic_DNA"/>
</dbReference>
<dbReference type="InParanoid" id="A0A0G4GC41"/>
<reference evidence="1 2" key="1">
    <citation type="submission" date="2014-11" db="EMBL/GenBank/DDBJ databases">
        <authorList>
            <person name="Zhu J."/>
            <person name="Qi W."/>
            <person name="Song R."/>
        </authorList>
    </citation>
    <scope>NUCLEOTIDE SEQUENCE [LARGE SCALE GENOMIC DNA]</scope>
</reference>
<name>A0A0G4GC41_VITBC</name>
<evidence type="ECO:0000313" key="1">
    <source>
        <dbReference type="EMBL" id="CEM26705.1"/>
    </source>
</evidence>
<protein>
    <submittedName>
        <fullName evidence="1">Uncharacterized protein</fullName>
    </submittedName>
</protein>
<evidence type="ECO:0000313" key="2">
    <source>
        <dbReference type="Proteomes" id="UP000041254"/>
    </source>
</evidence>
<dbReference type="AlphaFoldDB" id="A0A0G4GC41"/>
<dbReference type="VEuPathDB" id="CryptoDB:Vbra_22119"/>
<organism evidence="1 2">
    <name type="scientific">Vitrella brassicaformis (strain CCMP3155)</name>
    <dbReference type="NCBI Taxonomy" id="1169540"/>
    <lineage>
        <taxon>Eukaryota</taxon>
        <taxon>Sar</taxon>
        <taxon>Alveolata</taxon>
        <taxon>Colpodellida</taxon>
        <taxon>Vitrellaceae</taxon>
        <taxon>Vitrella</taxon>
    </lineage>
</organism>